<proteinExistence type="predicted"/>
<protein>
    <submittedName>
        <fullName evidence="2">Uncharacterized protein LOC108663241</fullName>
    </submittedName>
</protein>
<evidence type="ECO:0000313" key="1">
    <source>
        <dbReference type="Proteomes" id="UP000694886"/>
    </source>
</evidence>
<dbReference type="Proteomes" id="UP000694886">
    <property type="component" value="Chromosome 9"/>
</dbReference>
<organism evidence="1 2">
    <name type="scientific">Theobroma cacao</name>
    <name type="common">Cacao</name>
    <name type="synonym">Cocoa</name>
    <dbReference type="NCBI Taxonomy" id="3641"/>
    <lineage>
        <taxon>Eukaryota</taxon>
        <taxon>Viridiplantae</taxon>
        <taxon>Streptophyta</taxon>
        <taxon>Embryophyta</taxon>
        <taxon>Tracheophyta</taxon>
        <taxon>Spermatophyta</taxon>
        <taxon>Magnoliopsida</taxon>
        <taxon>eudicotyledons</taxon>
        <taxon>Gunneridae</taxon>
        <taxon>Pentapetalae</taxon>
        <taxon>rosids</taxon>
        <taxon>malvids</taxon>
        <taxon>Malvales</taxon>
        <taxon>Malvaceae</taxon>
        <taxon>Byttnerioideae</taxon>
        <taxon>Theobroma</taxon>
    </lineage>
</organism>
<evidence type="ECO:0000313" key="2">
    <source>
        <dbReference type="RefSeq" id="XP_017982315.1"/>
    </source>
</evidence>
<sequence length="146" mass="17396">MCHILVELEHNAFYTIKKLNLDLKIVDEKRLLQLNEIDELRLDAYENAKIYKEKTKRWHDHKIVKRHFEPGQHVLSFNLCLKLFSGKLKSRWLGPFIISNVVPHETMEIIDELTNETFKVNGQRLKHYWGGDIDCQRLSINLFNPK</sequence>
<name>A0AB32WUI1_THECC</name>
<dbReference type="KEGG" id="tcc:108663241"/>
<reference evidence="2" key="2">
    <citation type="submission" date="2025-08" db="UniProtKB">
        <authorList>
            <consortium name="RefSeq"/>
        </authorList>
    </citation>
    <scope>IDENTIFICATION</scope>
</reference>
<dbReference type="RefSeq" id="XP_017982315.1">
    <property type="nucleotide sequence ID" value="XM_018126826.1"/>
</dbReference>
<accession>A0AB32WUI1</accession>
<gene>
    <name evidence="2" type="primary">LOC108663241</name>
</gene>
<reference evidence="1" key="1">
    <citation type="journal article" date="1997" name="Nucleic Acids Res.">
        <title>tRNAscan-SE: a program for improved detection of transfer RNA genes in genomic sequence.</title>
        <authorList>
            <person name="Lowe T.M."/>
            <person name="Eddy S.R."/>
        </authorList>
    </citation>
    <scope>NUCLEOTIDE SEQUENCE [LARGE SCALE GENOMIC DNA]</scope>
    <source>
        <strain evidence="1">r\B97-61/B2</strain>
    </source>
</reference>
<dbReference type="AlphaFoldDB" id="A0AB32WUI1"/>
<dbReference type="Gramene" id="Tc09v2_t014740.1">
    <property type="protein sequence ID" value="Tc09v2_p014740.1"/>
    <property type="gene ID" value="Tc09v2_g014740"/>
</dbReference>
<dbReference type="GeneID" id="108663241"/>